<keyword evidence="1" id="KW-0378">Hydrolase</keyword>
<dbReference type="Pfam" id="PF07228">
    <property type="entry name" value="SpoIIE"/>
    <property type="match status" value="1"/>
</dbReference>
<dbReference type="InterPro" id="IPR052016">
    <property type="entry name" value="Bact_Sigma-Reg"/>
</dbReference>
<evidence type="ECO:0000313" key="4">
    <source>
        <dbReference type="EMBL" id="MST32663.1"/>
    </source>
</evidence>
<dbReference type="PANTHER" id="PTHR43156">
    <property type="entry name" value="STAGE II SPORULATION PROTEIN E-RELATED"/>
    <property type="match status" value="1"/>
</dbReference>
<dbReference type="InterPro" id="IPR036457">
    <property type="entry name" value="PPM-type-like_dom_sf"/>
</dbReference>
<evidence type="ECO:0000313" key="5">
    <source>
        <dbReference type="Proteomes" id="UP000437736"/>
    </source>
</evidence>
<accession>A0ABW9QWA4</accession>
<comment type="caution">
    <text evidence="4">The sequence shown here is derived from an EMBL/GenBank/DDBJ whole genome shotgun (WGS) entry which is preliminary data.</text>
</comment>
<dbReference type="Gene3D" id="3.60.40.10">
    <property type="entry name" value="PPM-type phosphatase domain"/>
    <property type="match status" value="1"/>
</dbReference>
<sequence>MPGGRGEVDLRSLLGAVEEAFPIDVVDVLAGQLARSVDARHAALLIANFSGSALARLSHVECSGRGQDGRNERAESLSLRGTDHERVLFTQQPAVIARSHDWLVLVPVTERGDAIGVLEVSFGEEPATEAVGHLVAGAHALAYVLIASRRHTDLFEWAQRDIPFSISAEIQRRLLPSAYSLEAGPLTLAGWLEPSHDAGGDTFDYSLDREHLYLSVTDAMGHSVDASLLATLAVATLRNRRRALAPPAELADAAGEALRVHAEPDQFVTGLLMRVRLADGSAEVVNAGHPAPFLVRNGAVVPLDVTVQPPLGITDTAYRADQVVLAPGDRLLVITDGYLDRDARRVDVEAILASTTDRHPRQVVQELARRLLEVTGGELRDDATSLCIDWYGPTGVRSATGGASPARATNEPDRSRWEEEPASAPMLVDELPVPGDDLQ</sequence>
<evidence type="ECO:0000256" key="2">
    <source>
        <dbReference type="SAM" id="MobiDB-lite"/>
    </source>
</evidence>
<dbReference type="PANTHER" id="PTHR43156:SF2">
    <property type="entry name" value="STAGE II SPORULATION PROTEIN E"/>
    <property type="match status" value="1"/>
</dbReference>
<gene>
    <name evidence="4" type="ORF">GHK86_08005</name>
</gene>
<dbReference type="InterPro" id="IPR001932">
    <property type="entry name" value="PPM-type_phosphatase-like_dom"/>
</dbReference>
<feature type="domain" description="PPM-type phosphatase" evidence="3">
    <location>
        <begin position="183"/>
        <end position="390"/>
    </location>
</feature>
<evidence type="ECO:0000256" key="1">
    <source>
        <dbReference type="ARBA" id="ARBA00022801"/>
    </source>
</evidence>
<evidence type="ECO:0000259" key="3">
    <source>
        <dbReference type="SMART" id="SM00331"/>
    </source>
</evidence>
<dbReference type="SUPFAM" id="SSF81606">
    <property type="entry name" value="PP2C-like"/>
    <property type="match status" value="1"/>
</dbReference>
<feature type="region of interest" description="Disordered" evidence="2">
    <location>
        <begin position="398"/>
        <end position="439"/>
    </location>
</feature>
<dbReference type="EMBL" id="WJHE01000354">
    <property type="protein sequence ID" value="MST32663.1"/>
    <property type="molecule type" value="Genomic_DNA"/>
</dbReference>
<dbReference type="Proteomes" id="UP000437736">
    <property type="component" value="Unassembled WGS sequence"/>
</dbReference>
<organism evidence="4 5">
    <name type="scientific">Acidiferrimicrobium australe</name>
    <dbReference type="NCBI Taxonomy" id="2664430"/>
    <lineage>
        <taxon>Bacteria</taxon>
        <taxon>Bacillati</taxon>
        <taxon>Actinomycetota</taxon>
        <taxon>Acidimicrobiia</taxon>
        <taxon>Acidimicrobiales</taxon>
        <taxon>Acidimicrobiaceae</taxon>
        <taxon>Acidiferrimicrobium</taxon>
    </lineage>
</organism>
<dbReference type="SMART" id="SM00331">
    <property type="entry name" value="PP2C_SIG"/>
    <property type="match status" value="1"/>
</dbReference>
<proteinExistence type="predicted"/>
<name>A0ABW9QWA4_9ACTN</name>
<keyword evidence="5" id="KW-1185">Reference proteome</keyword>
<feature type="compositionally biased region" description="Basic and acidic residues" evidence="2">
    <location>
        <begin position="410"/>
        <end position="419"/>
    </location>
</feature>
<protein>
    <submittedName>
        <fullName evidence="4">SpoIIE family protein phosphatase</fullName>
    </submittedName>
</protein>
<reference evidence="4 5" key="1">
    <citation type="submission" date="2019-11" db="EMBL/GenBank/DDBJ databases">
        <title>Acidiferrimicrobium australis gen. nov., sp. nov., an acidophilic and obligately heterotrophic, member of the Actinobacteria that catalyses dissimilatory oxido- reduction of iron isolated from metal-rich acidic water in Chile.</title>
        <authorList>
            <person name="Gonzalez D."/>
            <person name="Huber K."/>
            <person name="Hedrich S."/>
            <person name="Rojas-Villalobos C."/>
            <person name="Quatrini R."/>
            <person name="Dinamarca M.A."/>
            <person name="Schwarz A."/>
            <person name="Canales C."/>
            <person name="Nancucheo I."/>
        </authorList>
    </citation>
    <scope>NUCLEOTIDE SEQUENCE [LARGE SCALE GENOMIC DNA]</scope>
    <source>
        <strain evidence="4 5">USS-CCA1</strain>
    </source>
</reference>